<accession>A0ABU4SWZ4</accession>
<dbReference type="PANTHER" id="PTHR35176:SF6">
    <property type="entry name" value="HEME OXYGENASE HI_0854-RELATED"/>
    <property type="match status" value="1"/>
</dbReference>
<evidence type="ECO:0000313" key="3">
    <source>
        <dbReference type="EMBL" id="MDX8030434.1"/>
    </source>
</evidence>
<evidence type="ECO:0000313" key="4">
    <source>
        <dbReference type="Proteomes" id="UP001285521"/>
    </source>
</evidence>
<name>A0ABU4SWZ4_9PSEU</name>
<proteinExistence type="predicted"/>
<keyword evidence="4" id="KW-1185">Reference proteome</keyword>
<evidence type="ECO:0000259" key="2">
    <source>
        <dbReference type="Pfam" id="PF01243"/>
    </source>
</evidence>
<organism evidence="3 4">
    <name type="scientific">Lentzea miocenica</name>
    <dbReference type="NCBI Taxonomy" id="3095431"/>
    <lineage>
        <taxon>Bacteria</taxon>
        <taxon>Bacillati</taxon>
        <taxon>Actinomycetota</taxon>
        <taxon>Actinomycetes</taxon>
        <taxon>Pseudonocardiales</taxon>
        <taxon>Pseudonocardiaceae</taxon>
        <taxon>Lentzea</taxon>
    </lineage>
</organism>
<dbReference type="InterPro" id="IPR012349">
    <property type="entry name" value="Split_barrel_FMN-bd"/>
</dbReference>
<dbReference type="Gene3D" id="2.30.110.10">
    <property type="entry name" value="Electron Transport, Fmn-binding Protein, Chain A"/>
    <property type="match status" value="1"/>
</dbReference>
<feature type="domain" description="Pyridoxamine 5'-phosphate oxidase N-terminal" evidence="2">
    <location>
        <begin position="20"/>
        <end position="123"/>
    </location>
</feature>
<protein>
    <submittedName>
        <fullName evidence="3">Pyridoxamine 5'-phosphate oxidase family protein</fullName>
    </submittedName>
</protein>
<sequence length="167" mass="18931">MRQNEITEVLGRPLSQELLARDLTRLAYVAKDGTPRSIPIAFHWNGDQLVLCTSKNAPKLHSLKANPVVALTIDTEVHPPKILLIRGTAELDHTDGIPFEYLQMNGSYEMTAEQRVVWEREVRSLYADGMVRIVVTPTWAKLIDFETTLPSPVRELVEQRSARQETV</sequence>
<comment type="caution">
    <text evidence="3">The sequence shown here is derived from an EMBL/GenBank/DDBJ whole genome shotgun (WGS) entry which is preliminary data.</text>
</comment>
<dbReference type="EMBL" id="JAXAVW010000006">
    <property type="protein sequence ID" value="MDX8030434.1"/>
    <property type="molecule type" value="Genomic_DNA"/>
</dbReference>
<dbReference type="Pfam" id="PF01243">
    <property type="entry name" value="PNPOx_N"/>
    <property type="match status" value="1"/>
</dbReference>
<dbReference type="PANTHER" id="PTHR35176">
    <property type="entry name" value="HEME OXYGENASE HI_0854-RELATED"/>
    <property type="match status" value="1"/>
</dbReference>
<dbReference type="SUPFAM" id="SSF50475">
    <property type="entry name" value="FMN-binding split barrel"/>
    <property type="match status" value="1"/>
</dbReference>
<dbReference type="InterPro" id="IPR052019">
    <property type="entry name" value="F420H2_bilvrd_red/Heme_oxyg"/>
</dbReference>
<dbReference type="Proteomes" id="UP001285521">
    <property type="component" value="Unassembled WGS sequence"/>
</dbReference>
<reference evidence="3 4" key="2">
    <citation type="submission" date="2023-11" db="EMBL/GenBank/DDBJ databases">
        <authorList>
            <person name="Lara A.C."/>
            <person name="Chronakova A."/>
        </authorList>
    </citation>
    <scope>NUCLEOTIDE SEQUENCE [LARGE SCALE GENOMIC DNA]</scope>
    <source>
        <strain evidence="3 4">BCCO 10_0856</strain>
    </source>
</reference>
<dbReference type="InterPro" id="IPR011576">
    <property type="entry name" value="Pyridox_Oxase_N"/>
</dbReference>
<keyword evidence="1" id="KW-0560">Oxidoreductase</keyword>
<gene>
    <name evidence="3" type="ORF">SK803_09445</name>
</gene>
<reference evidence="3 4" key="1">
    <citation type="submission" date="2023-11" db="EMBL/GenBank/DDBJ databases">
        <title>Lentzea sokolovensis, sp. nov., Lentzea kristufkii, sp. nov., and Lentzea miocenensis, sp. nov., rare actinobacteria from Sokolov Coal Basin, Miocene lacustrine sediment, Czech Republic.</title>
        <authorList>
            <person name="Lara A."/>
            <person name="Kotroba L."/>
            <person name="Nouioui I."/>
            <person name="Neumann-Schaal M."/>
            <person name="Mast Y."/>
            <person name="Chronakova A."/>
        </authorList>
    </citation>
    <scope>NUCLEOTIDE SEQUENCE [LARGE SCALE GENOMIC DNA]</scope>
    <source>
        <strain evidence="3 4">BCCO 10_0856</strain>
    </source>
</reference>
<evidence type="ECO:0000256" key="1">
    <source>
        <dbReference type="ARBA" id="ARBA00023002"/>
    </source>
</evidence>
<dbReference type="RefSeq" id="WP_319965608.1">
    <property type="nucleotide sequence ID" value="NZ_JAXAVW010000006.1"/>
</dbReference>